<dbReference type="Proteomes" id="UP000297245">
    <property type="component" value="Unassembled WGS sequence"/>
</dbReference>
<evidence type="ECO:0000313" key="3">
    <source>
        <dbReference type="EMBL" id="THV00651.1"/>
    </source>
</evidence>
<gene>
    <name evidence="3" type="ORF">K435DRAFT_854572</name>
</gene>
<proteinExistence type="predicted"/>
<feature type="compositionally biased region" description="Polar residues" evidence="2">
    <location>
        <begin position="38"/>
        <end position="48"/>
    </location>
</feature>
<feature type="region of interest" description="Disordered" evidence="2">
    <location>
        <begin position="145"/>
        <end position="175"/>
    </location>
</feature>
<dbReference type="AlphaFoldDB" id="A0A4S8ME23"/>
<organism evidence="3 4">
    <name type="scientific">Dendrothele bispora (strain CBS 962.96)</name>
    <dbReference type="NCBI Taxonomy" id="1314807"/>
    <lineage>
        <taxon>Eukaryota</taxon>
        <taxon>Fungi</taxon>
        <taxon>Dikarya</taxon>
        <taxon>Basidiomycota</taxon>
        <taxon>Agaricomycotina</taxon>
        <taxon>Agaricomycetes</taxon>
        <taxon>Agaricomycetidae</taxon>
        <taxon>Agaricales</taxon>
        <taxon>Agaricales incertae sedis</taxon>
        <taxon>Dendrothele</taxon>
    </lineage>
</organism>
<keyword evidence="1" id="KW-0175">Coiled coil</keyword>
<evidence type="ECO:0000313" key="4">
    <source>
        <dbReference type="Proteomes" id="UP000297245"/>
    </source>
</evidence>
<protein>
    <submittedName>
        <fullName evidence="3">Uncharacterized protein</fullName>
    </submittedName>
</protein>
<evidence type="ECO:0000256" key="2">
    <source>
        <dbReference type="SAM" id="MobiDB-lite"/>
    </source>
</evidence>
<dbReference type="EMBL" id="ML179101">
    <property type="protein sequence ID" value="THV00651.1"/>
    <property type="molecule type" value="Genomic_DNA"/>
</dbReference>
<sequence>MSSKHPLDAPQSQSLRKRPRHNANPSPLSSRPRAVKRPTSTGHSKTIMQTPHLYSASLILPLEETRCHKTQDLLSIFSDAPADNQTAPVQVLDAISIRSDGPEETKTARVKVLDVISIHSDGPAGLKTTKVGVLDVISIHSDGPAELKVTNAEPQVGLKNDDDEENDDGDDDDDQSSFEELRLAIMKSMYAVEAWRESVRDALGTNENAPDPNEEIESGVVAQSHASTRDIDLTIAQYHASNLSLTDLQELCRDLQERCYDLQQKLASVQERSNAGWLQFWSSDARRRDIALELAHAREEIHNANSAKERARLRAKYWKTMFTMTGEKMVGAWPSLP</sequence>
<feature type="coiled-coil region" evidence="1">
    <location>
        <begin position="245"/>
        <end position="314"/>
    </location>
</feature>
<feature type="region of interest" description="Disordered" evidence="2">
    <location>
        <begin position="1"/>
        <end position="48"/>
    </location>
</feature>
<reference evidence="3 4" key="1">
    <citation type="journal article" date="2019" name="Nat. Ecol. Evol.">
        <title>Megaphylogeny resolves global patterns of mushroom evolution.</title>
        <authorList>
            <person name="Varga T."/>
            <person name="Krizsan K."/>
            <person name="Foldi C."/>
            <person name="Dima B."/>
            <person name="Sanchez-Garcia M."/>
            <person name="Sanchez-Ramirez S."/>
            <person name="Szollosi G.J."/>
            <person name="Szarkandi J.G."/>
            <person name="Papp V."/>
            <person name="Albert L."/>
            <person name="Andreopoulos W."/>
            <person name="Angelini C."/>
            <person name="Antonin V."/>
            <person name="Barry K.W."/>
            <person name="Bougher N.L."/>
            <person name="Buchanan P."/>
            <person name="Buyck B."/>
            <person name="Bense V."/>
            <person name="Catcheside P."/>
            <person name="Chovatia M."/>
            <person name="Cooper J."/>
            <person name="Damon W."/>
            <person name="Desjardin D."/>
            <person name="Finy P."/>
            <person name="Geml J."/>
            <person name="Haridas S."/>
            <person name="Hughes K."/>
            <person name="Justo A."/>
            <person name="Karasinski D."/>
            <person name="Kautmanova I."/>
            <person name="Kiss B."/>
            <person name="Kocsube S."/>
            <person name="Kotiranta H."/>
            <person name="LaButti K.M."/>
            <person name="Lechner B.E."/>
            <person name="Liimatainen K."/>
            <person name="Lipzen A."/>
            <person name="Lukacs Z."/>
            <person name="Mihaltcheva S."/>
            <person name="Morgado L.N."/>
            <person name="Niskanen T."/>
            <person name="Noordeloos M.E."/>
            <person name="Ohm R.A."/>
            <person name="Ortiz-Santana B."/>
            <person name="Ovrebo C."/>
            <person name="Racz N."/>
            <person name="Riley R."/>
            <person name="Savchenko A."/>
            <person name="Shiryaev A."/>
            <person name="Soop K."/>
            <person name="Spirin V."/>
            <person name="Szebenyi C."/>
            <person name="Tomsovsky M."/>
            <person name="Tulloss R.E."/>
            <person name="Uehling J."/>
            <person name="Grigoriev I.V."/>
            <person name="Vagvolgyi C."/>
            <person name="Papp T."/>
            <person name="Martin F.M."/>
            <person name="Miettinen O."/>
            <person name="Hibbett D.S."/>
            <person name="Nagy L.G."/>
        </authorList>
    </citation>
    <scope>NUCLEOTIDE SEQUENCE [LARGE SCALE GENOMIC DNA]</scope>
    <source>
        <strain evidence="3 4">CBS 962.96</strain>
    </source>
</reference>
<accession>A0A4S8ME23</accession>
<feature type="compositionally biased region" description="Acidic residues" evidence="2">
    <location>
        <begin position="161"/>
        <end position="175"/>
    </location>
</feature>
<keyword evidence="4" id="KW-1185">Reference proteome</keyword>
<evidence type="ECO:0000256" key="1">
    <source>
        <dbReference type="SAM" id="Coils"/>
    </source>
</evidence>
<name>A0A4S8ME23_DENBC</name>
<feature type="region of interest" description="Disordered" evidence="2">
    <location>
        <begin position="203"/>
        <end position="223"/>
    </location>
</feature>